<organism evidence="2 3">
    <name type="scientific">Ornithinibacillus salinisoli</name>
    <dbReference type="NCBI Taxonomy" id="1848459"/>
    <lineage>
        <taxon>Bacteria</taxon>
        <taxon>Bacillati</taxon>
        <taxon>Bacillota</taxon>
        <taxon>Bacilli</taxon>
        <taxon>Bacillales</taxon>
        <taxon>Bacillaceae</taxon>
        <taxon>Ornithinibacillus</taxon>
    </lineage>
</organism>
<evidence type="ECO:0000313" key="3">
    <source>
        <dbReference type="Proteomes" id="UP001597383"/>
    </source>
</evidence>
<dbReference type="PROSITE" id="PS51257">
    <property type="entry name" value="PROKAR_LIPOPROTEIN"/>
    <property type="match status" value="1"/>
</dbReference>
<evidence type="ECO:0000256" key="1">
    <source>
        <dbReference type="SAM" id="Coils"/>
    </source>
</evidence>
<keyword evidence="1" id="KW-0175">Coiled coil</keyword>
<gene>
    <name evidence="2" type="ORF">ACFSJF_02910</name>
</gene>
<protein>
    <submittedName>
        <fullName evidence="2">DUF6376 family protein</fullName>
    </submittedName>
</protein>
<comment type="caution">
    <text evidence="2">The sequence shown here is derived from an EMBL/GenBank/DDBJ whole genome shotgun (WGS) entry which is preliminary data.</text>
</comment>
<dbReference type="RefSeq" id="WP_377558922.1">
    <property type="nucleotide sequence ID" value="NZ_JBHUHQ010000005.1"/>
</dbReference>
<keyword evidence="3" id="KW-1185">Reference proteome</keyword>
<feature type="coiled-coil region" evidence="1">
    <location>
        <begin position="58"/>
        <end position="112"/>
    </location>
</feature>
<sequence length="145" mass="16630">MKKIFYSLVIFLFFISGCSILEETNNTLNYVTETTEYFNELNNFAEETSTLISGKSTNNELQTELESKLTSLEETIKEYNTIEVPSIAEGIHQDITNKNEQLIEIINETQQNGEVAIDQFKESEIYQTIENLTSLKDQLEQLGVE</sequence>
<proteinExistence type="predicted"/>
<dbReference type="Pfam" id="PF19903">
    <property type="entry name" value="DUF6376"/>
    <property type="match status" value="1"/>
</dbReference>
<evidence type="ECO:0000313" key="2">
    <source>
        <dbReference type="EMBL" id="MFD2043235.1"/>
    </source>
</evidence>
<name>A0ABW4VXD7_9BACI</name>
<reference evidence="3" key="1">
    <citation type="journal article" date="2019" name="Int. J. Syst. Evol. Microbiol.">
        <title>The Global Catalogue of Microorganisms (GCM) 10K type strain sequencing project: providing services to taxonomists for standard genome sequencing and annotation.</title>
        <authorList>
            <consortium name="The Broad Institute Genomics Platform"/>
            <consortium name="The Broad Institute Genome Sequencing Center for Infectious Disease"/>
            <person name="Wu L."/>
            <person name="Ma J."/>
        </authorList>
    </citation>
    <scope>NUCLEOTIDE SEQUENCE [LARGE SCALE GENOMIC DNA]</scope>
    <source>
        <strain evidence="3">R28</strain>
    </source>
</reference>
<dbReference type="InterPro" id="IPR036708">
    <property type="entry name" value="BipD-like_sf"/>
</dbReference>
<accession>A0ABW4VXD7</accession>
<dbReference type="InterPro" id="IPR045956">
    <property type="entry name" value="DUF6376"/>
</dbReference>
<dbReference type="Proteomes" id="UP001597383">
    <property type="component" value="Unassembled WGS sequence"/>
</dbReference>
<dbReference type="Gene3D" id="1.20.1710.10">
    <property type="entry name" value="IpaD-like"/>
    <property type="match status" value="1"/>
</dbReference>
<dbReference type="EMBL" id="JBHUHQ010000005">
    <property type="protein sequence ID" value="MFD2043235.1"/>
    <property type="molecule type" value="Genomic_DNA"/>
</dbReference>